<proteinExistence type="predicted"/>
<name>A0A4Q9GYU2_9BURK</name>
<organism evidence="5 6">
    <name type="scientific">Aquabacterium lacunae</name>
    <dbReference type="NCBI Taxonomy" id="2528630"/>
    <lineage>
        <taxon>Bacteria</taxon>
        <taxon>Pseudomonadati</taxon>
        <taxon>Pseudomonadota</taxon>
        <taxon>Betaproteobacteria</taxon>
        <taxon>Burkholderiales</taxon>
        <taxon>Aquabacterium</taxon>
    </lineage>
</organism>
<dbReference type="Proteomes" id="UP000292120">
    <property type="component" value="Unassembled WGS sequence"/>
</dbReference>
<keyword evidence="1 2" id="KW-0238">DNA-binding</keyword>
<comment type="caution">
    <text evidence="5">The sequence shown here is derived from an EMBL/GenBank/DDBJ whole genome shotgun (WGS) entry which is preliminary data.</text>
</comment>
<dbReference type="AlphaFoldDB" id="A0A4Q9GYU2"/>
<dbReference type="InterPro" id="IPR009057">
    <property type="entry name" value="Homeodomain-like_sf"/>
</dbReference>
<dbReference type="SUPFAM" id="SSF46689">
    <property type="entry name" value="Homeodomain-like"/>
    <property type="match status" value="1"/>
</dbReference>
<feature type="DNA-binding region" description="H-T-H motif" evidence="2">
    <location>
        <begin position="50"/>
        <end position="69"/>
    </location>
</feature>
<dbReference type="PANTHER" id="PTHR43479">
    <property type="entry name" value="ACREF/ENVCD OPERON REPRESSOR-RELATED"/>
    <property type="match status" value="1"/>
</dbReference>
<evidence type="ECO:0000313" key="5">
    <source>
        <dbReference type="EMBL" id="TBO31401.1"/>
    </source>
</evidence>
<dbReference type="GO" id="GO:0003677">
    <property type="term" value="F:DNA binding"/>
    <property type="evidence" value="ECO:0007669"/>
    <property type="project" value="UniProtKB-UniRule"/>
</dbReference>
<evidence type="ECO:0000313" key="6">
    <source>
        <dbReference type="Proteomes" id="UP000292120"/>
    </source>
</evidence>
<reference evidence="5 6" key="1">
    <citation type="submission" date="2019-02" db="EMBL/GenBank/DDBJ databases">
        <title>Aquabacterium sp. strain KMB7.</title>
        <authorList>
            <person name="Chen W.-M."/>
        </authorList>
    </citation>
    <scope>NUCLEOTIDE SEQUENCE [LARGE SCALE GENOMIC DNA]</scope>
    <source>
        <strain evidence="5 6">KMB7</strain>
    </source>
</reference>
<dbReference type="OrthoDB" id="9152234at2"/>
<evidence type="ECO:0000256" key="3">
    <source>
        <dbReference type="SAM" id="MobiDB-lite"/>
    </source>
</evidence>
<dbReference type="Pfam" id="PF00440">
    <property type="entry name" value="TetR_N"/>
    <property type="match status" value="1"/>
</dbReference>
<dbReference type="Gene3D" id="1.10.357.10">
    <property type="entry name" value="Tetracycline Repressor, domain 2"/>
    <property type="match status" value="1"/>
</dbReference>
<evidence type="ECO:0000256" key="1">
    <source>
        <dbReference type="ARBA" id="ARBA00023125"/>
    </source>
</evidence>
<accession>A0A4Q9GYU2</accession>
<dbReference type="RefSeq" id="WP_130967855.1">
    <property type="nucleotide sequence ID" value="NZ_SIXI01000003.1"/>
</dbReference>
<feature type="region of interest" description="Disordered" evidence="3">
    <location>
        <begin position="1"/>
        <end position="22"/>
    </location>
</feature>
<gene>
    <name evidence="5" type="ORF">EYS42_09200</name>
</gene>
<feature type="domain" description="HTH tetR-type" evidence="4">
    <location>
        <begin position="27"/>
        <end position="87"/>
    </location>
</feature>
<keyword evidence="6" id="KW-1185">Reference proteome</keyword>
<dbReference type="InterPro" id="IPR050624">
    <property type="entry name" value="HTH-type_Tx_Regulator"/>
</dbReference>
<dbReference type="EMBL" id="SIXI01000003">
    <property type="protein sequence ID" value="TBO31401.1"/>
    <property type="molecule type" value="Genomic_DNA"/>
</dbReference>
<dbReference type="InterPro" id="IPR001647">
    <property type="entry name" value="HTH_TetR"/>
</dbReference>
<dbReference type="PROSITE" id="PS50977">
    <property type="entry name" value="HTH_TETR_2"/>
    <property type="match status" value="1"/>
</dbReference>
<protein>
    <submittedName>
        <fullName evidence="5">TetR/AcrR family transcriptional regulator</fullName>
    </submittedName>
</protein>
<evidence type="ECO:0000256" key="2">
    <source>
        <dbReference type="PROSITE-ProRule" id="PRU00335"/>
    </source>
</evidence>
<dbReference type="PANTHER" id="PTHR43479:SF11">
    <property type="entry name" value="ACREF_ENVCD OPERON REPRESSOR-RELATED"/>
    <property type="match status" value="1"/>
</dbReference>
<evidence type="ECO:0000259" key="4">
    <source>
        <dbReference type="PROSITE" id="PS50977"/>
    </source>
</evidence>
<sequence length="227" mass="25636">MSRPTPPSETGGSARRYGGVSAAERQAQRRERLIEAGLDVFGRMGYTETTMRMICSQARLTDRYFYEQFTDCDEVYKVVHQRLSAEVVKQIAIAAAGVSSDDPIAMVKSGLKAFYTYIQEDPRRAQILLIDAVTTGLANPLNVNAWISRYVEVIRHRFKTRYPQLDFNPDVELILGGFVGQVIHTGSVWYQRKFDTPVDGLVDHTAYAWIGLHQWLSSRNTAEAKTP</sequence>